<evidence type="ECO:0000256" key="1">
    <source>
        <dbReference type="SAM" id="Coils"/>
    </source>
</evidence>
<gene>
    <name evidence="3" type="ORF">GSOID_T00023752001</name>
</gene>
<feature type="compositionally biased region" description="Low complexity" evidence="2">
    <location>
        <begin position="23"/>
        <end position="33"/>
    </location>
</feature>
<dbReference type="AlphaFoldDB" id="E4Z1T8"/>
<dbReference type="EMBL" id="FN656564">
    <property type="protein sequence ID" value="CBY41666.1"/>
    <property type="molecule type" value="Genomic_DNA"/>
</dbReference>
<dbReference type="Proteomes" id="UP000011014">
    <property type="component" value="Unassembled WGS sequence"/>
</dbReference>
<feature type="region of interest" description="Disordered" evidence="2">
    <location>
        <begin position="1"/>
        <end position="33"/>
    </location>
</feature>
<reference evidence="3" key="1">
    <citation type="journal article" date="2010" name="Science">
        <title>Plasticity of animal genome architecture unmasked by rapid evolution of a pelagic tunicate.</title>
        <authorList>
            <person name="Denoeud F."/>
            <person name="Henriet S."/>
            <person name="Mungpakdee S."/>
            <person name="Aury J.M."/>
            <person name="Da Silva C."/>
            <person name="Brinkmann H."/>
            <person name="Mikhaleva J."/>
            <person name="Olsen L.C."/>
            <person name="Jubin C."/>
            <person name="Canestro C."/>
            <person name="Bouquet J.M."/>
            <person name="Danks G."/>
            <person name="Poulain J."/>
            <person name="Campsteijn C."/>
            <person name="Adamski M."/>
            <person name="Cross I."/>
            <person name="Yadetie F."/>
            <person name="Muffato M."/>
            <person name="Louis A."/>
            <person name="Butcher S."/>
            <person name="Tsagkogeorga G."/>
            <person name="Konrad A."/>
            <person name="Singh S."/>
            <person name="Jensen M.F."/>
            <person name="Cong E.H."/>
            <person name="Eikeseth-Otteraa H."/>
            <person name="Noel B."/>
            <person name="Anthouard V."/>
            <person name="Porcel B.M."/>
            <person name="Kachouri-Lafond R."/>
            <person name="Nishino A."/>
            <person name="Ugolini M."/>
            <person name="Chourrout P."/>
            <person name="Nishida H."/>
            <person name="Aasland R."/>
            <person name="Huzurbazar S."/>
            <person name="Westhof E."/>
            <person name="Delsuc F."/>
            <person name="Lehrach H."/>
            <person name="Reinhardt R."/>
            <person name="Weissenbach J."/>
            <person name="Roy S.W."/>
            <person name="Artiguenave F."/>
            <person name="Postlethwait J.H."/>
            <person name="Manak J.R."/>
            <person name="Thompson E.M."/>
            <person name="Jaillon O."/>
            <person name="Du Pasquier L."/>
            <person name="Boudinot P."/>
            <person name="Liberles D.A."/>
            <person name="Volff J.N."/>
            <person name="Philippe H."/>
            <person name="Lenhard B."/>
            <person name="Roest Crollius H."/>
            <person name="Wincker P."/>
            <person name="Chourrout D."/>
        </authorList>
    </citation>
    <scope>NUCLEOTIDE SEQUENCE [LARGE SCALE GENOMIC DNA]</scope>
</reference>
<feature type="coiled-coil region" evidence="1">
    <location>
        <begin position="89"/>
        <end position="116"/>
    </location>
</feature>
<accession>E4Z1T8</accession>
<evidence type="ECO:0000313" key="3">
    <source>
        <dbReference type="EMBL" id="CBY41666.1"/>
    </source>
</evidence>
<keyword evidence="1" id="KW-0175">Coiled coil</keyword>
<proteinExistence type="predicted"/>
<name>E4Z1T8_OIKDI</name>
<organism evidence="3">
    <name type="scientific">Oikopleura dioica</name>
    <name type="common">Tunicate</name>
    <dbReference type="NCBI Taxonomy" id="34765"/>
    <lineage>
        <taxon>Eukaryota</taxon>
        <taxon>Metazoa</taxon>
        <taxon>Chordata</taxon>
        <taxon>Tunicata</taxon>
        <taxon>Appendicularia</taxon>
        <taxon>Copelata</taxon>
        <taxon>Oikopleuridae</taxon>
        <taxon>Oikopleura</taxon>
    </lineage>
</organism>
<evidence type="ECO:0000256" key="2">
    <source>
        <dbReference type="SAM" id="MobiDB-lite"/>
    </source>
</evidence>
<sequence>MNNQSIEYSAFEKNITKEKRRSSSPIPSRIRLSPPTRVSAPLAVAVAPAHPKRKRSAVTKILNSLRKKLKRKNSAASIEFSYAERSLSCAELKGRIERTRLERMELQRKLFAMETKSKPRAQLCRRSDSIIDALKQKELIQKRLKRRSHEPMQCYHVAATIQLNA</sequence>
<protein>
    <submittedName>
        <fullName evidence="3">Uncharacterized protein</fullName>
    </submittedName>
</protein>